<dbReference type="EMBL" id="JAZGQL010000006">
    <property type="protein sequence ID" value="MEE6307107.1"/>
    <property type="molecule type" value="Genomic_DNA"/>
</dbReference>
<organism evidence="2 3">
    <name type="scientific">Plantactinospora veratri</name>
    <dbReference type="NCBI Taxonomy" id="1436122"/>
    <lineage>
        <taxon>Bacteria</taxon>
        <taxon>Bacillati</taxon>
        <taxon>Actinomycetota</taxon>
        <taxon>Actinomycetes</taxon>
        <taxon>Micromonosporales</taxon>
        <taxon>Micromonosporaceae</taxon>
        <taxon>Plantactinospora</taxon>
    </lineage>
</organism>
<evidence type="ECO:0000313" key="3">
    <source>
        <dbReference type="Proteomes" id="UP001339911"/>
    </source>
</evidence>
<feature type="compositionally biased region" description="Low complexity" evidence="1">
    <location>
        <begin position="72"/>
        <end position="92"/>
    </location>
</feature>
<accession>A0ABU7SB29</accession>
<feature type="compositionally biased region" description="Basic and acidic residues" evidence="1">
    <location>
        <begin position="1"/>
        <end position="10"/>
    </location>
</feature>
<name>A0ABU7SB29_9ACTN</name>
<dbReference type="Proteomes" id="UP001339911">
    <property type="component" value="Unassembled WGS sequence"/>
</dbReference>
<feature type="compositionally biased region" description="Basic and acidic residues" evidence="1">
    <location>
        <begin position="126"/>
        <end position="164"/>
    </location>
</feature>
<comment type="caution">
    <text evidence="2">The sequence shown here is derived from an EMBL/GenBank/DDBJ whole genome shotgun (WGS) entry which is preliminary data.</text>
</comment>
<proteinExistence type="predicted"/>
<feature type="region of interest" description="Disordered" evidence="1">
    <location>
        <begin position="1"/>
        <end position="227"/>
    </location>
</feature>
<dbReference type="RefSeq" id="WP_331207624.1">
    <property type="nucleotide sequence ID" value="NZ_JAZGQL010000006.1"/>
</dbReference>
<evidence type="ECO:0000256" key="1">
    <source>
        <dbReference type="SAM" id="MobiDB-lite"/>
    </source>
</evidence>
<reference evidence="2 3" key="1">
    <citation type="submission" date="2024-01" db="EMBL/GenBank/DDBJ databases">
        <title>Genome insights into Plantactinospora veratri sp. nov.</title>
        <authorList>
            <person name="Wang L."/>
        </authorList>
    </citation>
    <scope>NUCLEOTIDE SEQUENCE [LARGE SCALE GENOMIC DNA]</scope>
    <source>
        <strain evidence="2 3">NEAU-FHS4</strain>
    </source>
</reference>
<feature type="compositionally biased region" description="Basic residues" evidence="1">
    <location>
        <begin position="204"/>
        <end position="227"/>
    </location>
</feature>
<gene>
    <name evidence="2" type="ORF">V1634_09750</name>
</gene>
<evidence type="ECO:0000313" key="2">
    <source>
        <dbReference type="EMBL" id="MEE6307107.1"/>
    </source>
</evidence>
<sequence length="227" mass="23263">MAHDAERGCSEDEQDSLLGDRGPLPPLGPVGRFRWVCGASAGLPASPLDATPNRPGAEPVDRLSGAEPVDPPGAARPAAARTGARPAGAAAADEQVGMARPGQPGEGAVLASDAGGSERAPTDPGRLGDRSRLVPRPRPGEPDGDDQARPDGDDQARPDGDDQGRPAAATTGPGEPDGAPGTSPEPASRRTPGCQTDLPGWAGAHRHGAVRPSRRSVRRDRPPRRWC</sequence>
<protein>
    <submittedName>
        <fullName evidence="2">Uncharacterized protein</fullName>
    </submittedName>
</protein>
<keyword evidence="3" id="KW-1185">Reference proteome</keyword>